<organism evidence="2 3">
    <name type="scientific">Nocardia acididurans</name>
    <dbReference type="NCBI Taxonomy" id="2802282"/>
    <lineage>
        <taxon>Bacteria</taxon>
        <taxon>Bacillati</taxon>
        <taxon>Actinomycetota</taxon>
        <taxon>Actinomycetes</taxon>
        <taxon>Mycobacteriales</taxon>
        <taxon>Nocardiaceae</taxon>
        <taxon>Nocardia</taxon>
    </lineage>
</organism>
<dbReference type="CDD" id="cd00158">
    <property type="entry name" value="RHOD"/>
    <property type="match status" value="1"/>
</dbReference>
<comment type="caution">
    <text evidence="2">The sequence shown here is derived from an EMBL/GenBank/DDBJ whole genome shotgun (WGS) entry which is preliminary data.</text>
</comment>
<dbReference type="Proteomes" id="UP000602198">
    <property type="component" value="Unassembled WGS sequence"/>
</dbReference>
<protein>
    <submittedName>
        <fullName evidence="2">Rhodanese-like domain-containing protein</fullName>
    </submittedName>
</protein>
<evidence type="ECO:0000259" key="1">
    <source>
        <dbReference type="PROSITE" id="PS50206"/>
    </source>
</evidence>
<dbReference type="PROSITE" id="PS50206">
    <property type="entry name" value="RHODANESE_3"/>
    <property type="match status" value="1"/>
</dbReference>
<dbReference type="EMBL" id="JAERRJ010000001">
    <property type="protein sequence ID" value="MBL1073305.1"/>
    <property type="molecule type" value="Genomic_DNA"/>
</dbReference>
<sequence length="123" mass="13295">MPHVPSVPIDAVPAEFDTAAPWAGVTPPPAMLIDVREDDEWQLGHAPGALHIPLVDIPARLDELDYDAEIYVVCRQGGRSIQAVQFLLESVGVEAFHVTGGMVAWQQAGRPLTGDDAQQAKIY</sequence>
<reference evidence="2 3" key="1">
    <citation type="submission" date="2021-01" db="EMBL/GenBank/DDBJ databases">
        <title>WGS of actinomycetes isolated from Thailand.</title>
        <authorList>
            <person name="Thawai C."/>
        </authorList>
    </citation>
    <scope>NUCLEOTIDE SEQUENCE [LARGE SCALE GENOMIC DNA]</scope>
    <source>
        <strain evidence="2 3">LPG 2</strain>
    </source>
</reference>
<keyword evidence="3" id="KW-1185">Reference proteome</keyword>
<feature type="domain" description="Rhodanese" evidence="1">
    <location>
        <begin position="26"/>
        <end position="114"/>
    </location>
</feature>
<dbReference type="InterPro" id="IPR001763">
    <property type="entry name" value="Rhodanese-like_dom"/>
</dbReference>
<evidence type="ECO:0000313" key="2">
    <source>
        <dbReference type="EMBL" id="MBL1073305.1"/>
    </source>
</evidence>
<dbReference type="InterPro" id="IPR050229">
    <property type="entry name" value="GlpE_sulfurtransferase"/>
</dbReference>
<gene>
    <name evidence="2" type="ORF">JK358_02735</name>
</gene>
<dbReference type="PANTHER" id="PTHR43031">
    <property type="entry name" value="FAD-DEPENDENT OXIDOREDUCTASE"/>
    <property type="match status" value="1"/>
</dbReference>
<dbReference type="Gene3D" id="3.40.250.10">
    <property type="entry name" value="Rhodanese-like domain"/>
    <property type="match status" value="1"/>
</dbReference>
<proteinExistence type="predicted"/>
<dbReference type="SMART" id="SM00450">
    <property type="entry name" value="RHOD"/>
    <property type="match status" value="1"/>
</dbReference>
<dbReference type="PANTHER" id="PTHR43031:SF17">
    <property type="entry name" value="SULFURTRANSFERASE YTWF-RELATED"/>
    <property type="match status" value="1"/>
</dbReference>
<name>A0ABS1LZT3_9NOCA</name>
<dbReference type="InterPro" id="IPR036873">
    <property type="entry name" value="Rhodanese-like_dom_sf"/>
</dbReference>
<evidence type="ECO:0000313" key="3">
    <source>
        <dbReference type="Proteomes" id="UP000602198"/>
    </source>
</evidence>
<dbReference type="SUPFAM" id="SSF52821">
    <property type="entry name" value="Rhodanese/Cell cycle control phosphatase"/>
    <property type="match status" value="1"/>
</dbReference>
<accession>A0ABS1LZT3</accession>
<dbReference type="Pfam" id="PF00581">
    <property type="entry name" value="Rhodanese"/>
    <property type="match status" value="1"/>
</dbReference>